<name>A0A812DG91_ACAPH</name>
<evidence type="ECO:0000256" key="4">
    <source>
        <dbReference type="SAM" id="MobiDB-lite"/>
    </source>
</evidence>
<keyword evidence="1 3" id="KW-1015">Disulfide bond</keyword>
<proteinExistence type="predicted"/>
<dbReference type="PANTHER" id="PTHR48071:SF28">
    <property type="entry name" value="SRCR DOMAIN-CONTAINING PROTEIN"/>
    <property type="match status" value="1"/>
</dbReference>
<dbReference type="InterPro" id="IPR036772">
    <property type="entry name" value="SRCR-like_dom_sf"/>
</dbReference>
<dbReference type="AlphaFoldDB" id="A0A812DG91"/>
<dbReference type="PROSITE" id="PS50287">
    <property type="entry name" value="SRCR_2"/>
    <property type="match status" value="1"/>
</dbReference>
<dbReference type="GO" id="GO:0016020">
    <property type="term" value="C:membrane"/>
    <property type="evidence" value="ECO:0007669"/>
    <property type="project" value="InterPro"/>
</dbReference>
<feature type="domain" description="SRCR" evidence="5">
    <location>
        <begin position="35"/>
        <end position="133"/>
    </location>
</feature>
<sequence>MVATQPEGQAAPRAGVNTLGSITPTSSTDQNAIRIQLVNGSSEISGRIEITRGGTIGSICDDEFDDNDAKVICRMMGYSTGEEIPNIFGDGEGVIWLDNLNCTGSEYGVEMCPNLSWGKHNCKHSEDVAIKCFKKGKYNLIISHKYTSNLNKKPKL</sequence>
<evidence type="ECO:0000259" key="5">
    <source>
        <dbReference type="PROSITE" id="PS50287"/>
    </source>
</evidence>
<dbReference type="GO" id="GO:0016787">
    <property type="term" value="F:hydrolase activity"/>
    <property type="evidence" value="ECO:0007669"/>
    <property type="project" value="UniProtKB-KW"/>
</dbReference>
<dbReference type="Proteomes" id="UP000597762">
    <property type="component" value="Unassembled WGS sequence"/>
</dbReference>
<dbReference type="Pfam" id="PF00530">
    <property type="entry name" value="SRCR"/>
    <property type="match status" value="1"/>
</dbReference>
<feature type="region of interest" description="Disordered" evidence="4">
    <location>
        <begin position="1"/>
        <end position="25"/>
    </location>
</feature>
<evidence type="ECO:0000256" key="3">
    <source>
        <dbReference type="PROSITE-ProRule" id="PRU00196"/>
    </source>
</evidence>
<reference evidence="6" key="1">
    <citation type="submission" date="2021-01" db="EMBL/GenBank/DDBJ databases">
        <authorList>
            <person name="Li R."/>
            <person name="Bekaert M."/>
        </authorList>
    </citation>
    <scope>NUCLEOTIDE SEQUENCE</scope>
    <source>
        <strain evidence="6">Farmed</strain>
    </source>
</reference>
<organism evidence="6 7">
    <name type="scientific">Acanthosepion pharaonis</name>
    <name type="common">Pharaoh cuttlefish</name>
    <name type="synonym">Sepia pharaonis</name>
    <dbReference type="NCBI Taxonomy" id="158019"/>
    <lineage>
        <taxon>Eukaryota</taxon>
        <taxon>Metazoa</taxon>
        <taxon>Spiralia</taxon>
        <taxon>Lophotrochozoa</taxon>
        <taxon>Mollusca</taxon>
        <taxon>Cephalopoda</taxon>
        <taxon>Coleoidea</taxon>
        <taxon>Decapodiformes</taxon>
        <taxon>Sepiida</taxon>
        <taxon>Sepiina</taxon>
        <taxon>Sepiidae</taxon>
        <taxon>Acanthosepion</taxon>
    </lineage>
</organism>
<dbReference type="EC" id="3.4.21.-" evidence="6"/>
<gene>
    <name evidence="6" type="ORF">SPHA_51237</name>
</gene>
<comment type="caution">
    <text evidence="3">Lacks conserved residue(s) required for the propagation of feature annotation.</text>
</comment>
<dbReference type="OrthoDB" id="10066015at2759"/>
<keyword evidence="7" id="KW-1185">Reference proteome</keyword>
<feature type="disulfide bond" evidence="3">
    <location>
        <begin position="102"/>
        <end position="112"/>
    </location>
</feature>
<dbReference type="PANTHER" id="PTHR48071">
    <property type="entry name" value="SRCR DOMAIN-CONTAINING PROTEIN"/>
    <property type="match status" value="1"/>
</dbReference>
<dbReference type="SUPFAM" id="SSF56487">
    <property type="entry name" value="SRCR-like"/>
    <property type="match status" value="1"/>
</dbReference>
<evidence type="ECO:0000313" key="6">
    <source>
        <dbReference type="EMBL" id="CAE1296100.1"/>
    </source>
</evidence>
<evidence type="ECO:0000313" key="7">
    <source>
        <dbReference type="Proteomes" id="UP000597762"/>
    </source>
</evidence>
<dbReference type="FunFam" id="3.10.250.10:FF:000011">
    <property type="entry name" value="Scavenger receptor class A member 5"/>
    <property type="match status" value="1"/>
</dbReference>
<dbReference type="PRINTS" id="PR00258">
    <property type="entry name" value="SPERACTRCPTR"/>
</dbReference>
<comment type="caution">
    <text evidence="6">The sequence shown here is derived from an EMBL/GenBank/DDBJ whole genome shotgun (WGS) entry which is preliminary data.</text>
</comment>
<evidence type="ECO:0000256" key="2">
    <source>
        <dbReference type="ARBA" id="ARBA00023180"/>
    </source>
</evidence>
<dbReference type="InterPro" id="IPR001190">
    <property type="entry name" value="SRCR"/>
</dbReference>
<dbReference type="Gene3D" id="3.10.250.10">
    <property type="entry name" value="SRCR-like domain"/>
    <property type="match status" value="1"/>
</dbReference>
<keyword evidence="6" id="KW-0378">Hydrolase</keyword>
<accession>A0A812DG91</accession>
<protein>
    <submittedName>
        <fullName evidence="6">PRSS12</fullName>
        <ecNumber evidence="6">3.4.21.-</ecNumber>
    </submittedName>
</protein>
<evidence type="ECO:0000256" key="1">
    <source>
        <dbReference type="ARBA" id="ARBA00023157"/>
    </source>
</evidence>
<keyword evidence="2" id="KW-0325">Glycoprotein</keyword>
<dbReference type="SMART" id="SM00202">
    <property type="entry name" value="SR"/>
    <property type="match status" value="1"/>
</dbReference>
<dbReference type="EMBL" id="CAHIKZ030003093">
    <property type="protein sequence ID" value="CAE1296100.1"/>
    <property type="molecule type" value="Genomic_DNA"/>
</dbReference>